<keyword evidence="6" id="KW-0732">Signal</keyword>
<feature type="binding site" evidence="13">
    <location>
        <position position="378"/>
    </location>
    <ligand>
        <name>ATP</name>
        <dbReference type="ChEBI" id="CHEBI:30616"/>
    </ligand>
</feature>
<evidence type="ECO:0000313" key="16">
    <source>
        <dbReference type="EMBL" id="PQQ03279.1"/>
    </source>
</evidence>
<dbReference type="Gene3D" id="3.30.200.20">
    <property type="entry name" value="Phosphorylase Kinase, domain 1"/>
    <property type="match status" value="1"/>
</dbReference>
<dbReference type="Pfam" id="PF00139">
    <property type="entry name" value="Lectin_legB"/>
    <property type="match status" value="1"/>
</dbReference>
<dbReference type="InterPro" id="IPR011009">
    <property type="entry name" value="Kinase-like_dom_sf"/>
</dbReference>
<dbReference type="PROSITE" id="PS50011">
    <property type="entry name" value="PROTEIN_KINASE_DOM"/>
    <property type="match status" value="1"/>
</dbReference>
<dbReference type="EMBL" id="PJQY01001361">
    <property type="protein sequence ID" value="PQQ03279.1"/>
    <property type="molecule type" value="Genomic_DNA"/>
</dbReference>
<evidence type="ECO:0000256" key="11">
    <source>
        <dbReference type="ARBA" id="ARBA00023136"/>
    </source>
</evidence>
<reference evidence="16 17" key="1">
    <citation type="submission" date="2018-02" db="EMBL/GenBank/DDBJ databases">
        <title>Draft genome of wild Prunus yedoensis var. nudiflora.</title>
        <authorList>
            <person name="Baek S."/>
            <person name="Kim J.-H."/>
            <person name="Choi K."/>
            <person name="Kim G.-B."/>
            <person name="Cho A."/>
            <person name="Jang H."/>
            <person name="Shin C.-H."/>
            <person name="Yu H.-J."/>
            <person name="Mun J.-H."/>
        </authorList>
    </citation>
    <scope>NUCLEOTIDE SEQUENCE [LARGE SCALE GENOMIC DNA]</scope>
    <source>
        <strain evidence="17">cv. Jeju island</strain>
        <tissue evidence="16">Leaf</tissue>
    </source>
</reference>
<dbReference type="Pfam" id="PF00069">
    <property type="entry name" value="Pkinase"/>
    <property type="match status" value="1"/>
</dbReference>
<keyword evidence="16" id="KW-0418">Kinase</keyword>
<comment type="similarity">
    <text evidence="4">In the C-terminal section; belongs to the protein kinase superfamily. Ser/Thr protein kinase family.</text>
</comment>
<dbReference type="Proteomes" id="UP000250321">
    <property type="component" value="Unassembled WGS sequence"/>
</dbReference>
<dbReference type="GO" id="GO:0006952">
    <property type="term" value="P:defense response"/>
    <property type="evidence" value="ECO:0007669"/>
    <property type="project" value="UniProtKB-ARBA"/>
</dbReference>
<accession>A0A314YE70</accession>
<feature type="transmembrane region" description="Helical" evidence="14">
    <location>
        <begin position="285"/>
        <end position="306"/>
    </location>
</feature>
<dbReference type="AlphaFoldDB" id="A0A314YE70"/>
<dbReference type="GO" id="GO:0051707">
    <property type="term" value="P:response to other organism"/>
    <property type="evidence" value="ECO:0007669"/>
    <property type="project" value="UniProtKB-ARBA"/>
</dbReference>
<gene>
    <name evidence="16" type="ORF">Pyn_26152</name>
</gene>
<dbReference type="GO" id="GO:0004672">
    <property type="term" value="F:protein kinase activity"/>
    <property type="evidence" value="ECO:0007669"/>
    <property type="project" value="InterPro"/>
</dbReference>
<name>A0A314YE70_PRUYE</name>
<dbReference type="OrthoDB" id="842456at2759"/>
<evidence type="ECO:0000256" key="14">
    <source>
        <dbReference type="SAM" id="Phobius"/>
    </source>
</evidence>
<keyword evidence="10 14" id="KW-1133">Transmembrane helix</keyword>
<dbReference type="Gene3D" id="2.60.120.200">
    <property type="match status" value="1"/>
</dbReference>
<evidence type="ECO:0000256" key="2">
    <source>
        <dbReference type="ARBA" id="ARBA00007606"/>
    </source>
</evidence>
<evidence type="ECO:0000256" key="3">
    <source>
        <dbReference type="ARBA" id="ARBA00008536"/>
    </source>
</evidence>
<keyword evidence="9 13" id="KW-0067">ATP-binding</keyword>
<evidence type="ECO:0000256" key="12">
    <source>
        <dbReference type="ARBA" id="ARBA00023170"/>
    </source>
</evidence>
<evidence type="ECO:0000256" key="4">
    <source>
        <dbReference type="ARBA" id="ARBA00010217"/>
    </source>
</evidence>
<feature type="domain" description="Protein kinase" evidence="15">
    <location>
        <begin position="348"/>
        <end position="610"/>
    </location>
</feature>
<sequence length="610" mass="67616">MSYMTRLFINFSPLSHTFPNGINTLSLEGDALVDGDFLQLTKSAVSAEKDYSVGRATYSQPFLLRDNATGKLADFTTTFTFTIDSQNKPDYSDGLAFFLALNGSALNTTIGRGPSLGLPTINPEKNESTNLYPFVAVEFDIFHNDVTSVEDPAGDHVGIDVNSVKSKVTKAWNGSITDGRVNSASIHYDSGSKNLSVTFTTYENGVWVGRYLDYMVDVNEILQGWVIVGFSAATGSWTALHRINSWSFTSTELVHNEVLAPIPAPRAPIPPPSRSYERMARKREIPVAVVIDSGFILVCFLGLGLYNSIKKKPTRTTDGNPNDLIQFFERNSLERFPYKELVLATRNFSEGEKLGEGGSGVVYKGYIIYLKSYVAVKKISRGPKHGIDEYAAQLRIISQCRHRNLVQLIGWCHENGELLLVYEKEPEMITYMAPEYIGIGQLSKKSDVFSFGIVALEISCGRKCLDPKSGVSQAIMVEWVWELYVEGKVIEAADPKLRGDFDDKQMECLLIVGLWCTHPNYNSRPSIEQVIQTLNFEVAVPILPSKMRTTASPTISVSGSSSSIGSGGQVDSSPDYITYYPLFLESSPTNPPRVQRVRKLGMLLSRMLPW</sequence>
<dbReference type="InterPro" id="IPR001220">
    <property type="entry name" value="Legume_lectin_dom"/>
</dbReference>
<dbReference type="SUPFAM" id="SSF49899">
    <property type="entry name" value="Concanavalin A-like lectins/glucanases"/>
    <property type="match status" value="1"/>
</dbReference>
<keyword evidence="8 13" id="KW-0547">Nucleotide-binding</keyword>
<dbReference type="GO" id="GO:0016020">
    <property type="term" value="C:membrane"/>
    <property type="evidence" value="ECO:0007669"/>
    <property type="project" value="UniProtKB-SubCell"/>
</dbReference>
<dbReference type="PANTHER" id="PTHR27007">
    <property type="match status" value="1"/>
</dbReference>
<proteinExistence type="inferred from homology"/>
<evidence type="ECO:0000256" key="5">
    <source>
        <dbReference type="ARBA" id="ARBA00022692"/>
    </source>
</evidence>
<evidence type="ECO:0000256" key="6">
    <source>
        <dbReference type="ARBA" id="ARBA00022729"/>
    </source>
</evidence>
<evidence type="ECO:0000256" key="1">
    <source>
        <dbReference type="ARBA" id="ARBA00004479"/>
    </source>
</evidence>
<evidence type="ECO:0000256" key="13">
    <source>
        <dbReference type="PROSITE-ProRule" id="PRU10141"/>
    </source>
</evidence>
<comment type="similarity">
    <text evidence="3">In the N-terminal section; belongs to the leguminous lectin family.</text>
</comment>
<dbReference type="CDD" id="cd06899">
    <property type="entry name" value="lectin_legume_LecRK_Arcelin_ConA"/>
    <property type="match status" value="1"/>
</dbReference>
<comment type="caution">
    <text evidence="16">The sequence shown here is derived from an EMBL/GenBank/DDBJ whole genome shotgun (WGS) entry which is preliminary data.</text>
</comment>
<dbReference type="InterPro" id="IPR001245">
    <property type="entry name" value="Ser-Thr/Tyr_kinase_cat_dom"/>
</dbReference>
<dbReference type="InterPro" id="IPR013320">
    <property type="entry name" value="ConA-like_dom_sf"/>
</dbReference>
<organism evidence="16 17">
    <name type="scientific">Prunus yedoensis var. nudiflora</name>
    <dbReference type="NCBI Taxonomy" id="2094558"/>
    <lineage>
        <taxon>Eukaryota</taxon>
        <taxon>Viridiplantae</taxon>
        <taxon>Streptophyta</taxon>
        <taxon>Embryophyta</taxon>
        <taxon>Tracheophyta</taxon>
        <taxon>Spermatophyta</taxon>
        <taxon>Magnoliopsida</taxon>
        <taxon>eudicotyledons</taxon>
        <taxon>Gunneridae</taxon>
        <taxon>Pentapetalae</taxon>
        <taxon>rosids</taxon>
        <taxon>fabids</taxon>
        <taxon>Rosales</taxon>
        <taxon>Rosaceae</taxon>
        <taxon>Amygdaloideae</taxon>
        <taxon>Amygdaleae</taxon>
        <taxon>Prunus</taxon>
    </lineage>
</organism>
<comment type="similarity">
    <text evidence="2">Belongs to the leguminous lectin family.</text>
</comment>
<keyword evidence="17" id="KW-1185">Reference proteome</keyword>
<dbReference type="Gene3D" id="1.10.510.10">
    <property type="entry name" value="Transferase(Phosphotransferase) domain 1"/>
    <property type="match status" value="1"/>
</dbReference>
<keyword evidence="7 16" id="KW-0430">Lectin</keyword>
<dbReference type="GO" id="GO:0030246">
    <property type="term" value="F:carbohydrate binding"/>
    <property type="evidence" value="ECO:0007669"/>
    <property type="project" value="UniProtKB-KW"/>
</dbReference>
<keyword evidence="12 16" id="KW-0675">Receptor</keyword>
<dbReference type="GO" id="GO:0005524">
    <property type="term" value="F:ATP binding"/>
    <property type="evidence" value="ECO:0007669"/>
    <property type="project" value="UniProtKB-UniRule"/>
</dbReference>
<keyword evidence="16" id="KW-0808">Transferase</keyword>
<evidence type="ECO:0000256" key="10">
    <source>
        <dbReference type="ARBA" id="ARBA00022989"/>
    </source>
</evidence>
<dbReference type="PROSITE" id="PS00107">
    <property type="entry name" value="PROTEIN_KINASE_ATP"/>
    <property type="match status" value="1"/>
</dbReference>
<evidence type="ECO:0000256" key="8">
    <source>
        <dbReference type="ARBA" id="ARBA00022741"/>
    </source>
</evidence>
<dbReference type="InterPro" id="IPR000719">
    <property type="entry name" value="Prot_kinase_dom"/>
</dbReference>
<keyword evidence="5 14" id="KW-0812">Transmembrane</keyword>
<dbReference type="InterPro" id="IPR017441">
    <property type="entry name" value="Protein_kinase_ATP_BS"/>
</dbReference>
<evidence type="ECO:0000259" key="15">
    <source>
        <dbReference type="PROSITE" id="PS50011"/>
    </source>
</evidence>
<evidence type="ECO:0000256" key="9">
    <source>
        <dbReference type="ARBA" id="ARBA00022840"/>
    </source>
</evidence>
<dbReference type="InterPro" id="IPR050528">
    <property type="entry name" value="L-type_Lectin-RKs"/>
</dbReference>
<comment type="subcellular location">
    <subcellularLocation>
        <location evidence="1">Membrane</location>
        <topology evidence="1">Single-pass type I membrane protein</topology>
    </subcellularLocation>
</comment>
<evidence type="ECO:0000313" key="17">
    <source>
        <dbReference type="Proteomes" id="UP000250321"/>
    </source>
</evidence>
<protein>
    <submittedName>
        <fullName evidence="16">L-type lectin-domain containing receptor kinase IX.1-like</fullName>
    </submittedName>
</protein>
<evidence type="ECO:0000256" key="7">
    <source>
        <dbReference type="ARBA" id="ARBA00022734"/>
    </source>
</evidence>
<dbReference type="Pfam" id="PF07714">
    <property type="entry name" value="PK_Tyr_Ser-Thr"/>
    <property type="match status" value="1"/>
</dbReference>
<keyword evidence="11 14" id="KW-0472">Membrane</keyword>
<dbReference type="SUPFAM" id="SSF56112">
    <property type="entry name" value="Protein kinase-like (PK-like)"/>
    <property type="match status" value="1"/>
</dbReference>